<dbReference type="InterPro" id="IPR051464">
    <property type="entry name" value="Peptidase_M42_aminopept"/>
</dbReference>
<evidence type="ECO:0000313" key="10">
    <source>
        <dbReference type="Proteomes" id="UP000027931"/>
    </source>
</evidence>
<dbReference type="PIRSF" id="PIRSF001123">
    <property type="entry name" value="PepA_GA"/>
    <property type="match status" value="1"/>
</dbReference>
<dbReference type="Proteomes" id="UP000027931">
    <property type="component" value="Unassembled WGS sequence"/>
</dbReference>
<feature type="binding site" evidence="8">
    <location>
        <position position="65"/>
    </location>
    <ligand>
        <name>Zn(2+)</name>
        <dbReference type="ChEBI" id="CHEBI:29105"/>
        <label>1</label>
    </ligand>
</feature>
<gene>
    <name evidence="9" type="ORF">EL26_21550</name>
</gene>
<comment type="caution">
    <text evidence="9">The sequence shown here is derived from an EMBL/GenBank/DDBJ whole genome shotgun (WGS) entry which is preliminary data.</text>
</comment>
<keyword evidence="4 8" id="KW-0479">Metal-binding</keyword>
<evidence type="ECO:0000256" key="3">
    <source>
        <dbReference type="ARBA" id="ARBA00022670"/>
    </source>
</evidence>
<feature type="binding site" evidence="8">
    <location>
        <position position="179"/>
    </location>
    <ligand>
        <name>Zn(2+)</name>
        <dbReference type="ChEBI" id="CHEBI:29105"/>
        <label>2</label>
    </ligand>
</feature>
<dbReference type="Gene3D" id="3.40.630.10">
    <property type="entry name" value="Zn peptidases"/>
    <property type="match status" value="1"/>
</dbReference>
<feature type="active site" description="Proton acceptor" evidence="7">
    <location>
        <position position="211"/>
    </location>
</feature>
<dbReference type="OrthoDB" id="9772053at2"/>
<name>A0A074LGB3_9BACL</name>
<keyword evidence="10" id="KW-1185">Reference proteome</keyword>
<proteinExistence type="inferred from homology"/>
<feature type="binding site" evidence="8">
    <location>
        <position position="212"/>
    </location>
    <ligand>
        <name>Zn(2+)</name>
        <dbReference type="ChEBI" id="CHEBI:29105"/>
        <label>2</label>
    </ligand>
</feature>
<keyword evidence="5" id="KW-0378">Hydrolase</keyword>
<keyword evidence="2" id="KW-0031">Aminopeptidase</keyword>
<sequence>MSDVVKMMKELTEVDGVPGFEREVREKVQAYLEPLSDEIVRDRLGGILGKKVGQADGPKVLVAGHLDEVGWMVTYITEKGYLKFQSLGGWWPAVMLSQRVRIKTSKGDVIGIIGSKAPHVLTPEERNKVTEIKTMFIDIGARDKADAENMGIRVGDPIIPVSDFFEMRDGELWAAKALDNRAGCGVAIEVLKHLQNEEHPNVVYSGASVQEEVGLRGAQVMGNLVQPDIAFAVDVGLAYDTPGFELYPAECSVGGGPLMMIFDASMVPHVGLRNLVMDTAKELGINLQTDALAGGGTDAGKFHLSGIGCPSIVIGFATRYIHSHTAIMSRKDFEQAAELIAAVIKKLDKKTVEELHLY</sequence>
<dbReference type="AlphaFoldDB" id="A0A074LGB3"/>
<evidence type="ECO:0000256" key="4">
    <source>
        <dbReference type="ARBA" id="ARBA00022723"/>
    </source>
</evidence>
<dbReference type="InterPro" id="IPR008007">
    <property type="entry name" value="Peptidase_M42"/>
</dbReference>
<feature type="binding site" evidence="8">
    <location>
        <position position="322"/>
    </location>
    <ligand>
        <name>Zn(2+)</name>
        <dbReference type="ChEBI" id="CHEBI:29105"/>
        <label>2</label>
    </ligand>
</feature>
<dbReference type="PANTHER" id="PTHR32481">
    <property type="entry name" value="AMINOPEPTIDASE"/>
    <property type="match status" value="1"/>
</dbReference>
<feature type="binding site" evidence="8">
    <location>
        <position position="234"/>
    </location>
    <ligand>
        <name>Zn(2+)</name>
        <dbReference type="ChEBI" id="CHEBI:29105"/>
        <label>1</label>
    </ligand>
</feature>
<dbReference type="Pfam" id="PF05343">
    <property type="entry name" value="Peptidase_M42"/>
    <property type="match status" value="1"/>
</dbReference>
<evidence type="ECO:0000256" key="8">
    <source>
        <dbReference type="PIRSR" id="PIRSR001123-2"/>
    </source>
</evidence>
<evidence type="ECO:0000313" key="9">
    <source>
        <dbReference type="EMBL" id="KEO81266.1"/>
    </source>
</evidence>
<comment type="cofactor">
    <cofactor evidence="8">
        <name>a divalent metal cation</name>
        <dbReference type="ChEBI" id="CHEBI:60240"/>
    </cofactor>
    <text evidence="8">Binds 2 divalent metal cations per subunit.</text>
</comment>
<dbReference type="RefSeq" id="WP_038093626.1">
    <property type="nucleotide sequence ID" value="NZ_JMIR01000041.1"/>
</dbReference>
<evidence type="ECO:0000256" key="7">
    <source>
        <dbReference type="PIRSR" id="PIRSR001123-1"/>
    </source>
</evidence>
<comment type="similarity">
    <text evidence="1 6">Belongs to the peptidase M42 family.</text>
</comment>
<dbReference type="eggNOG" id="COG1363">
    <property type="taxonomic scope" value="Bacteria"/>
</dbReference>
<feature type="binding site" evidence="8">
    <location>
        <position position="179"/>
    </location>
    <ligand>
        <name>Zn(2+)</name>
        <dbReference type="ChEBI" id="CHEBI:29105"/>
        <label>1</label>
    </ligand>
</feature>
<evidence type="ECO:0000256" key="1">
    <source>
        <dbReference type="ARBA" id="ARBA00006272"/>
    </source>
</evidence>
<dbReference type="InterPro" id="IPR023367">
    <property type="entry name" value="Peptidase_M42_dom2"/>
</dbReference>
<evidence type="ECO:0000256" key="5">
    <source>
        <dbReference type="ARBA" id="ARBA00022801"/>
    </source>
</evidence>
<dbReference type="GO" id="GO:0004177">
    <property type="term" value="F:aminopeptidase activity"/>
    <property type="evidence" value="ECO:0007669"/>
    <property type="project" value="UniProtKB-UniRule"/>
</dbReference>
<reference evidence="9 10" key="1">
    <citation type="journal article" date="2013" name="Int. J. Syst. Evol. Microbiol.">
        <title>Tumebacillus flagellatus sp. nov., an alpha-amylase/pullulanase-producing bacterium isolated from cassava wastewater.</title>
        <authorList>
            <person name="Wang Q."/>
            <person name="Xie N."/>
            <person name="Qin Y."/>
            <person name="Shen N."/>
            <person name="Zhu J."/>
            <person name="Mi H."/>
            <person name="Huang R."/>
        </authorList>
    </citation>
    <scope>NUCLEOTIDE SEQUENCE [LARGE SCALE GENOMIC DNA]</scope>
    <source>
        <strain evidence="9 10">GST4</strain>
    </source>
</reference>
<evidence type="ECO:0000256" key="2">
    <source>
        <dbReference type="ARBA" id="ARBA00022438"/>
    </source>
</evidence>
<organism evidence="9 10">
    <name type="scientific">Tumebacillus flagellatus</name>
    <dbReference type="NCBI Taxonomy" id="1157490"/>
    <lineage>
        <taxon>Bacteria</taxon>
        <taxon>Bacillati</taxon>
        <taxon>Bacillota</taxon>
        <taxon>Bacilli</taxon>
        <taxon>Bacillales</taxon>
        <taxon>Alicyclobacillaceae</taxon>
        <taxon>Tumebacillus</taxon>
    </lineage>
</organism>
<dbReference type="CDD" id="cd05656">
    <property type="entry name" value="M42_Frv"/>
    <property type="match status" value="1"/>
</dbReference>
<dbReference type="STRING" id="1157490.EL26_21550"/>
<evidence type="ECO:0000256" key="6">
    <source>
        <dbReference type="PIRNR" id="PIRNR001123"/>
    </source>
</evidence>
<dbReference type="Gene3D" id="2.40.30.40">
    <property type="entry name" value="Peptidase M42, domain 2"/>
    <property type="match status" value="1"/>
</dbReference>
<dbReference type="PANTHER" id="PTHR32481:SF21">
    <property type="entry name" value="AMINOPEPTIDASE YSDC-RELATED"/>
    <property type="match status" value="1"/>
</dbReference>
<protein>
    <submittedName>
        <fullName evidence="9">Peptidase M28</fullName>
    </submittedName>
</protein>
<accession>A0A074LGB3</accession>
<dbReference type="SUPFAM" id="SSF53187">
    <property type="entry name" value="Zn-dependent exopeptidases"/>
    <property type="match status" value="1"/>
</dbReference>
<dbReference type="EMBL" id="JMIR01000041">
    <property type="protein sequence ID" value="KEO81266.1"/>
    <property type="molecule type" value="Genomic_DNA"/>
</dbReference>
<dbReference type="SUPFAM" id="SSF101821">
    <property type="entry name" value="Aminopeptidase/glucanase lid domain"/>
    <property type="match status" value="1"/>
</dbReference>
<dbReference type="GO" id="GO:0046872">
    <property type="term" value="F:metal ion binding"/>
    <property type="evidence" value="ECO:0007669"/>
    <property type="project" value="UniProtKB-UniRule"/>
</dbReference>
<keyword evidence="3" id="KW-0645">Protease</keyword>
<dbReference type="GO" id="GO:0006508">
    <property type="term" value="P:proteolysis"/>
    <property type="evidence" value="ECO:0007669"/>
    <property type="project" value="UniProtKB-KW"/>
</dbReference>